<protein>
    <submittedName>
        <fullName evidence="3">DUF5668 domain-containing protein</fullName>
    </submittedName>
</protein>
<comment type="caution">
    <text evidence="3">The sequence shown here is derived from an EMBL/GenBank/DDBJ whole genome shotgun (WGS) entry which is preliminary data.</text>
</comment>
<sequence>MKKQQIFSSTVLIGFGFFFYLQETQFDVFSGFFRWPTLFVIIGIAFLLQGYIGKHNESLFPGVILTGFGLHFHVVERLEIWPDHIGVFILIISLGFLLQNQKTGTGLFYGLLFLVMSIILLFNETLTESLQSLENIVPYIWKIWPFFFIGIGVYLLFFQRK</sequence>
<reference evidence="3 4" key="1">
    <citation type="journal article" date="2018" name="J. Microbiol.">
        <title>Bacillus spongiae sp. nov., isolated from sponge of Jeju Island.</title>
        <authorList>
            <person name="Lee G.E."/>
            <person name="Im W.T."/>
            <person name="Park J.S."/>
        </authorList>
    </citation>
    <scope>NUCLEOTIDE SEQUENCE [LARGE SCALE GENOMIC DNA]</scope>
    <source>
        <strain evidence="3 4">135PIL107-10</strain>
    </source>
</reference>
<evidence type="ECO:0000256" key="1">
    <source>
        <dbReference type="SAM" id="Phobius"/>
    </source>
</evidence>
<keyword evidence="1" id="KW-1133">Transmembrane helix</keyword>
<name>A0ABU8H906_9BACI</name>
<keyword evidence="4" id="KW-1185">Reference proteome</keyword>
<feature type="transmembrane region" description="Helical" evidence="1">
    <location>
        <begin position="33"/>
        <end position="52"/>
    </location>
</feature>
<feature type="transmembrane region" description="Helical" evidence="1">
    <location>
        <begin position="5"/>
        <end position="21"/>
    </location>
</feature>
<keyword evidence="1" id="KW-0812">Transmembrane</keyword>
<evidence type="ECO:0000313" key="3">
    <source>
        <dbReference type="EMBL" id="MEI5905652.1"/>
    </source>
</evidence>
<accession>A0ABU8H906</accession>
<feature type="transmembrane region" description="Helical" evidence="1">
    <location>
        <begin position="106"/>
        <end position="127"/>
    </location>
</feature>
<keyword evidence="1" id="KW-0472">Membrane</keyword>
<dbReference type="Pfam" id="PF18917">
    <property type="entry name" value="LiaI-LiaF-like_TM1"/>
    <property type="match status" value="1"/>
</dbReference>
<evidence type="ECO:0000313" key="4">
    <source>
        <dbReference type="Proteomes" id="UP001312865"/>
    </source>
</evidence>
<evidence type="ECO:0000259" key="2">
    <source>
        <dbReference type="Pfam" id="PF18917"/>
    </source>
</evidence>
<feature type="transmembrane region" description="Helical" evidence="1">
    <location>
        <begin position="139"/>
        <end position="158"/>
    </location>
</feature>
<organism evidence="3 4">
    <name type="scientific">Bacillus spongiae</name>
    <dbReference type="NCBI Taxonomy" id="2683610"/>
    <lineage>
        <taxon>Bacteria</taxon>
        <taxon>Bacillati</taxon>
        <taxon>Bacillota</taxon>
        <taxon>Bacilli</taxon>
        <taxon>Bacillales</taxon>
        <taxon>Bacillaceae</taxon>
        <taxon>Bacillus</taxon>
    </lineage>
</organism>
<proteinExistence type="predicted"/>
<feature type="domain" description="LiaI-LiaF-like transmembrane region" evidence="2">
    <location>
        <begin position="6"/>
        <end position="47"/>
    </location>
</feature>
<dbReference type="RefSeq" id="WP_336585067.1">
    <property type="nucleotide sequence ID" value="NZ_JBBAXC010000001.1"/>
</dbReference>
<dbReference type="Proteomes" id="UP001312865">
    <property type="component" value="Unassembled WGS sequence"/>
</dbReference>
<feature type="transmembrane region" description="Helical" evidence="1">
    <location>
        <begin position="59"/>
        <end position="75"/>
    </location>
</feature>
<dbReference type="EMBL" id="JBBAXC010000001">
    <property type="protein sequence ID" value="MEI5905652.1"/>
    <property type="molecule type" value="Genomic_DNA"/>
</dbReference>
<dbReference type="InterPro" id="IPR043726">
    <property type="entry name" value="LiaI-LiaF-like_TM1"/>
</dbReference>
<feature type="transmembrane region" description="Helical" evidence="1">
    <location>
        <begin position="81"/>
        <end position="99"/>
    </location>
</feature>
<gene>
    <name evidence="3" type="ORF">WAK64_01050</name>
</gene>